<evidence type="ECO:0000313" key="2">
    <source>
        <dbReference type="EMBL" id="CAI8041413.1"/>
    </source>
</evidence>
<organism evidence="2 3">
    <name type="scientific">Geodia barretti</name>
    <name type="common">Barrett's horny sponge</name>
    <dbReference type="NCBI Taxonomy" id="519541"/>
    <lineage>
        <taxon>Eukaryota</taxon>
        <taxon>Metazoa</taxon>
        <taxon>Porifera</taxon>
        <taxon>Demospongiae</taxon>
        <taxon>Heteroscleromorpha</taxon>
        <taxon>Tetractinellida</taxon>
        <taxon>Astrophorina</taxon>
        <taxon>Geodiidae</taxon>
        <taxon>Geodia</taxon>
    </lineage>
</organism>
<protein>
    <submittedName>
        <fullName evidence="2">Uncharacterized protein</fullName>
    </submittedName>
</protein>
<keyword evidence="3" id="KW-1185">Reference proteome</keyword>
<name>A0AA35T4Q0_GEOBA</name>
<gene>
    <name evidence="2" type="ORF">GBAR_LOCUS23038</name>
</gene>
<sequence length="43" mass="4780">VSGGKDRTQRGIENGSKKVASRRCNCHTNMKRNDIPEVDLLPV</sequence>
<reference evidence="2" key="1">
    <citation type="submission" date="2023-03" db="EMBL/GenBank/DDBJ databases">
        <authorList>
            <person name="Steffen K."/>
            <person name="Cardenas P."/>
        </authorList>
    </citation>
    <scope>NUCLEOTIDE SEQUENCE</scope>
</reference>
<accession>A0AA35T4Q0</accession>
<evidence type="ECO:0000256" key="1">
    <source>
        <dbReference type="SAM" id="MobiDB-lite"/>
    </source>
</evidence>
<comment type="caution">
    <text evidence="2">The sequence shown here is derived from an EMBL/GenBank/DDBJ whole genome shotgun (WGS) entry which is preliminary data.</text>
</comment>
<proteinExistence type="predicted"/>
<feature type="compositionally biased region" description="Basic and acidic residues" evidence="1">
    <location>
        <begin position="1"/>
        <end position="10"/>
    </location>
</feature>
<dbReference type="AlphaFoldDB" id="A0AA35T4Q0"/>
<dbReference type="Proteomes" id="UP001174909">
    <property type="component" value="Unassembled WGS sequence"/>
</dbReference>
<dbReference type="EMBL" id="CASHTH010003188">
    <property type="protein sequence ID" value="CAI8041413.1"/>
    <property type="molecule type" value="Genomic_DNA"/>
</dbReference>
<evidence type="ECO:0000313" key="3">
    <source>
        <dbReference type="Proteomes" id="UP001174909"/>
    </source>
</evidence>
<feature type="region of interest" description="Disordered" evidence="1">
    <location>
        <begin position="1"/>
        <end position="25"/>
    </location>
</feature>
<feature type="non-terminal residue" evidence="2">
    <location>
        <position position="43"/>
    </location>
</feature>